<evidence type="ECO:0000313" key="2">
    <source>
        <dbReference type="Proteomes" id="UP000000262"/>
    </source>
</evidence>
<name>A8A936_IGNH4</name>
<dbReference type="EMBL" id="CP000816">
    <property type="protein sequence ID" value="ABU81438.1"/>
    <property type="molecule type" value="Genomic_DNA"/>
</dbReference>
<dbReference type="InterPro" id="IPR012675">
    <property type="entry name" value="Beta-grasp_dom_sf"/>
</dbReference>
<dbReference type="STRING" id="453591.Igni_0254"/>
<dbReference type="Gene3D" id="3.10.20.30">
    <property type="match status" value="1"/>
</dbReference>
<dbReference type="Proteomes" id="UP000000262">
    <property type="component" value="Chromosome"/>
</dbReference>
<reference evidence="1 2" key="1">
    <citation type="journal article" date="2008" name="Genome Biol.">
        <title>A genomic analysis of the archaeal system Ignicoccus hospitalis-Nanoarchaeum equitans.</title>
        <authorList>
            <person name="Podar M."/>
            <person name="Anderson I."/>
            <person name="Makarova K.S."/>
            <person name="Elkins J.G."/>
            <person name="Ivanova N."/>
            <person name="Wall M.A."/>
            <person name="Lykidis A."/>
            <person name="Mavromatis K."/>
            <person name="Sun H."/>
            <person name="Hudson M.E."/>
            <person name="Chen W."/>
            <person name="Deciu C."/>
            <person name="Hutchison D."/>
            <person name="Eads J.R."/>
            <person name="Anderson A."/>
            <person name="Fernandes F."/>
            <person name="Szeto E."/>
            <person name="Lapidus A."/>
            <person name="Kyrpides N.C."/>
            <person name="Saier M.H.Jr."/>
            <person name="Richardson P.M."/>
            <person name="Rachel R."/>
            <person name="Huber H."/>
            <person name="Eisen J.A."/>
            <person name="Koonin E.V."/>
            <person name="Keller M."/>
            <person name="Stetter K.O."/>
        </authorList>
    </citation>
    <scope>NUCLEOTIDE SEQUENCE [LARGE SCALE GENOMIC DNA]</scope>
    <source>
        <strain evidence="2">KIN4/I / DSM 18386 / JCM 14125</strain>
    </source>
</reference>
<sequence>MVELRLWDGRRAELEAKNLKELLLCARKLFGLERYVDEDGEPKAILLVFVNGVERSALLDESLEDGDVVELYPVLHRG</sequence>
<dbReference type="KEGG" id="iho:Igni_0254"/>
<protein>
    <recommendedName>
        <fullName evidence="3">ThiamineS protein</fullName>
    </recommendedName>
</protein>
<dbReference type="RefSeq" id="WP_011998290.1">
    <property type="nucleotide sequence ID" value="NC_009776.1"/>
</dbReference>
<evidence type="ECO:0000313" key="1">
    <source>
        <dbReference type="EMBL" id="ABU81438.1"/>
    </source>
</evidence>
<keyword evidence="2" id="KW-1185">Reference proteome</keyword>
<dbReference type="HOGENOM" id="CLU_2613569_0_0_2"/>
<organism evidence="1 2">
    <name type="scientific">Ignicoccus hospitalis (strain KIN4/I / DSM 18386 / JCM 14125)</name>
    <dbReference type="NCBI Taxonomy" id="453591"/>
    <lineage>
        <taxon>Archaea</taxon>
        <taxon>Thermoproteota</taxon>
        <taxon>Thermoprotei</taxon>
        <taxon>Desulfurococcales</taxon>
        <taxon>Desulfurococcaceae</taxon>
        <taxon>Ignicoccus</taxon>
    </lineage>
</organism>
<dbReference type="SUPFAM" id="SSF54285">
    <property type="entry name" value="MoaD/ThiS"/>
    <property type="match status" value="1"/>
</dbReference>
<evidence type="ECO:0008006" key="3">
    <source>
        <dbReference type="Google" id="ProtNLM"/>
    </source>
</evidence>
<dbReference type="AlphaFoldDB" id="A8A936"/>
<accession>A8A936</accession>
<gene>
    <name evidence="1" type="ordered locus">Igni_0254</name>
</gene>
<dbReference type="GeneID" id="5562479"/>
<dbReference type="InterPro" id="IPR016155">
    <property type="entry name" value="Mopterin_synth/thiamin_S_b"/>
</dbReference>
<dbReference type="eggNOG" id="arCOG00536">
    <property type="taxonomic scope" value="Archaea"/>
</dbReference>
<proteinExistence type="predicted"/>